<feature type="transmembrane region" description="Helical" evidence="6">
    <location>
        <begin position="224"/>
        <end position="257"/>
    </location>
</feature>
<keyword evidence="6" id="KW-1133">Transmembrane helix</keyword>
<dbReference type="Gene3D" id="3.30.40.10">
    <property type="entry name" value="Zinc/RING finger domain, C3HC4 (zinc finger)"/>
    <property type="match status" value="1"/>
</dbReference>
<evidence type="ECO:0000256" key="1">
    <source>
        <dbReference type="ARBA" id="ARBA00022723"/>
    </source>
</evidence>
<keyword evidence="6" id="KW-0472">Membrane</keyword>
<gene>
    <name evidence="8" type="primary">Contig4712.g5032</name>
    <name evidence="8" type="ORF">STYLEM_4656</name>
</gene>
<organism evidence="8 9">
    <name type="scientific">Stylonychia lemnae</name>
    <name type="common">Ciliate</name>
    <dbReference type="NCBI Taxonomy" id="5949"/>
    <lineage>
        <taxon>Eukaryota</taxon>
        <taxon>Sar</taxon>
        <taxon>Alveolata</taxon>
        <taxon>Ciliophora</taxon>
        <taxon>Intramacronucleata</taxon>
        <taxon>Spirotrichea</taxon>
        <taxon>Stichotrichia</taxon>
        <taxon>Sporadotrichida</taxon>
        <taxon>Oxytrichidae</taxon>
        <taxon>Stylonychinae</taxon>
        <taxon>Stylonychia</taxon>
    </lineage>
</organism>
<dbReference type="Proteomes" id="UP000039865">
    <property type="component" value="Unassembled WGS sequence"/>
</dbReference>
<dbReference type="InterPro" id="IPR052788">
    <property type="entry name" value="RING-type_E3_ligase_ATL"/>
</dbReference>
<dbReference type="AlphaFoldDB" id="A0A078A2C3"/>
<dbReference type="Pfam" id="PF13639">
    <property type="entry name" value="zf-RING_2"/>
    <property type="match status" value="1"/>
</dbReference>
<feature type="region of interest" description="Disordered" evidence="5">
    <location>
        <begin position="36"/>
        <end position="56"/>
    </location>
</feature>
<dbReference type="EMBL" id="CCKQ01004500">
    <property type="protein sequence ID" value="CDW75663.1"/>
    <property type="molecule type" value="Genomic_DNA"/>
</dbReference>
<feature type="domain" description="RING-type" evidence="7">
    <location>
        <begin position="300"/>
        <end position="343"/>
    </location>
</feature>
<evidence type="ECO:0000313" key="8">
    <source>
        <dbReference type="EMBL" id="CDW75663.1"/>
    </source>
</evidence>
<dbReference type="InterPro" id="IPR001841">
    <property type="entry name" value="Znf_RING"/>
</dbReference>
<feature type="compositionally biased region" description="Polar residues" evidence="5">
    <location>
        <begin position="36"/>
        <end position="46"/>
    </location>
</feature>
<evidence type="ECO:0000256" key="3">
    <source>
        <dbReference type="ARBA" id="ARBA00022833"/>
    </source>
</evidence>
<sequence length="352" mass="40888">MYQRNENQYESQHLNQFDGNQQNNQIELMESIDNHQQNAPLNNNQDPHYDPNADLPPPMENLQESLRRISTRQQSFRELRQNLDNSAQTAREYNEIELRKVKKQSIQYFITTAVTCGVWVGYGVGKRDTTKIRTPDYNCDTPISTWLIVMGATYGLQCIYYLYQMILVFTKKEKAKPAIQLLSLANFCLIINFQVAWLIYGNTFHYTRDSMRCKDNNDDFKSMWVLMMISIAFGYILFLVYGLLTCCCLCASCILCCGGGARNGQQPQFVGRIPYMNAVKTLNKKNFKNIDETNKNMTECLICLAQFQDDEEITELNCDKRHYFHTECIQSWMKKKLECPLCKKQVGAVEKA</sequence>
<protein>
    <submittedName>
        <fullName evidence="8">Zinc finger protein</fullName>
    </submittedName>
</protein>
<dbReference type="InParanoid" id="A0A078A2C3"/>
<dbReference type="SUPFAM" id="SSF57850">
    <property type="entry name" value="RING/U-box"/>
    <property type="match status" value="1"/>
</dbReference>
<name>A0A078A2C3_STYLE</name>
<keyword evidence="3" id="KW-0862">Zinc</keyword>
<keyword evidence="1" id="KW-0479">Metal-binding</keyword>
<evidence type="ECO:0000256" key="5">
    <source>
        <dbReference type="SAM" id="MobiDB-lite"/>
    </source>
</evidence>
<dbReference type="InterPro" id="IPR013083">
    <property type="entry name" value="Znf_RING/FYVE/PHD"/>
</dbReference>
<dbReference type="PROSITE" id="PS50089">
    <property type="entry name" value="ZF_RING_2"/>
    <property type="match status" value="1"/>
</dbReference>
<feature type="transmembrane region" description="Helical" evidence="6">
    <location>
        <begin position="106"/>
        <end position="125"/>
    </location>
</feature>
<dbReference type="PANTHER" id="PTHR45798">
    <property type="entry name" value="RING-H2 FINGER PROTEIN ATL61-RELATED-RELATED"/>
    <property type="match status" value="1"/>
</dbReference>
<dbReference type="GO" id="GO:0008270">
    <property type="term" value="F:zinc ion binding"/>
    <property type="evidence" value="ECO:0007669"/>
    <property type="project" value="UniProtKB-KW"/>
</dbReference>
<keyword evidence="6" id="KW-0812">Transmembrane</keyword>
<evidence type="ECO:0000256" key="4">
    <source>
        <dbReference type="PROSITE-ProRule" id="PRU00175"/>
    </source>
</evidence>
<evidence type="ECO:0000259" key="7">
    <source>
        <dbReference type="PROSITE" id="PS50089"/>
    </source>
</evidence>
<keyword evidence="9" id="KW-1185">Reference proteome</keyword>
<reference evidence="8 9" key="1">
    <citation type="submission" date="2014-06" db="EMBL/GenBank/DDBJ databases">
        <authorList>
            <person name="Swart Estienne"/>
        </authorList>
    </citation>
    <scope>NUCLEOTIDE SEQUENCE [LARGE SCALE GENOMIC DNA]</scope>
    <source>
        <strain evidence="8 9">130c</strain>
    </source>
</reference>
<accession>A0A078A2C3</accession>
<evidence type="ECO:0000256" key="2">
    <source>
        <dbReference type="ARBA" id="ARBA00022771"/>
    </source>
</evidence>
<dbReference type="PANTHER" id="PTHR45798:SF97">
    <property type="entry name" value="ALCOHOL-SENSITIVE RING FINGER PROTEIN 1"/>
    <property type="match status" value="1"/>
</dbReference>
<evidence type="ECO:0000313" key="9">
    <source>
        <dbReference type="Proteomes" id="UP000039865"/>
    </source>
</evidence>
<proteinExistence type="predicted"/>
<feature type="transmembrane region" description="Helical" evidence="6">
    <location>
        <begin position="145"/>
        <end position="169"/>
    </location>
</feature>
<dbReference type="OrthoDB" id="8062037at2759"/>
<feature type="transmembrane region" description="Helical" evidence="6">
    <location>
        <begin position="181"/>
        <end position="200"/>
    </location>
</feature>
<evidence type="ECO:0000256" key="6">
    <source>
        <dbReference type="SAM" id="Phobius"/>
    </source>
</evidence>
<keyword evidence="2 4" id="KW-0863">Zinc-finger</keyword>